<protein>
    <submittedName>
        <fullName evidence="1">Uncharacterized protein</fullName>
    </submittedName>
</protein>
<reference evidence="2" key="1">
    <citation type="journal article" date="2019" name="Int. J. Syst. Evol. Microbiol.">
        <title>The Global Catalogue of Microorganisms (GCM) 10K type strain sequencing project: providing services to taxonomists for standard genome sequencing and annotation.</title>
        <authorList>
            <consortium name="The Broad Institute Genomics Platform"/>
            <consortium name="The Broad Institute Genome Sequencing Center for Infectious Disease"/>
            <person name="Wu L."/>
            <person name="Ma J."/>
        </authorList>
    </citation>
    <scope>NUCLEOTIDE SEQUENCE [LARGE SCALE GENOMIC DNA]</scope>
    <source>
        <strain evidence="2">CGMCC 1.7656</strain>
    </source>
</reference>
<dbReference type="Proteomes" id="UP000620064">
    <property type="component" value="Unassembled WGS sequence"/>
</dbReference>
<accession>A0ABQ2NG31</accession>
<keyword evidence="2" id="KW-1185">Reference proteome</keyword>
<gene>
    <name evidence="1" type="ORF">GCM10010992_01680</name>
</gene>
<dbReference type="EMBL" id="BMLV01000001">
    <property type="protein sequence ID" value="GGP01412.1"/>
    <property type="molecule type" value="Genomic_DNA"/>
</dbReference>
<organism evidence="1 2">
    <name type="scientific">Cloacibacterium rupense</name>
    <dbReference type="NCBI Taxonomy" id="517423"/>
    <lineage>
        <taxon>Bacteria</taxon>
        <taxon>Pseudomonadati</taxon>
        <taxon>Bacteroidota</taxon>
        <taxon>Flavobacteriia</taxon>
        <taxon>Flavobacteriales</taxon>
        <taxon>Weeksellaceae</taxon>
    </lineage>
</organism>
<evidence type="ECO:0000313" key="1">
    <source>
        <dbReference type="EMBL" id="GGP01412.1"/>
    </source>
</evidence>
<sequence>MKKKYIETEITSLKQKEWIKQRIYNNIEIDYLTLIYGFILNPPLSKRKDENSITIHCFFVNEYEIAQIFKKICEKLVEKLNLNNDLILYKSDAGHSEIESSSLTKYFKKINFEEKFAIFSPYNYFSNNNNLNDKQKFSYLLGKYIRYYRERKFVILESWESYVLLDILKSFCISQDELESKTYFGTPGSTHIYLNQDSTLLEYLEYWRNKIIE</sequence>
<comment type="caution">
    <text evidence="1">The sequence shown here is derived from an EMBL/GenBank/DDBJ whole genome shotgun (WGS) entry which is preliminary data.</text>
</comment>
<dbReference type="RefSeq" id="WP_188616184.1">
    <property type="nucleotide sequence ID" value="NZ_BMLV01000001.1"/>
</dbReference>
<evidence type="ECO:0000313" key="2">
    <source>
        <dbReference type="Proteomes" id="UP000620064"/>
    </source>
</evidence>
<proteinExistence type="predicted"/>
<name>A0ABQ2NG31_9FLAO</name>